<reference evidence="3" key="1">
    <citation type="journal article" date="2019" name="Int. J. Syst. Evol. Microbiol.">
        <title>The Global Catalogue of Microorganisms (GCM) 10K type strain sequencing project: providing services to taxonomists for standard genome sequencing and annotation.</title>
        <authorList>
            <consortium name="The Broad Institute Genomics Platform"/>
            <consortium name="The Broad Institute Genome Sequencing Center for Infectious Disease"/>
            <person name="Wu L."/>
            <person name="Ma J."/>
        </authorList>
    </citation>
    <scope>NUCLEOTIDE SEQUENCE [LARGE SCALE GENOMIC DNA]</scope>
    <source>
        <strain evidence="3">CGMCC 1.12859</strain>
    </source>
</reference>
<dbReference type="PANTHER" id="PTHR42305">
    <property type="entry name" value="MEMBRANE PROTEIN RV1733C-RELATED"/>
    <property type="match status" value="1"/>
</dbReference>
<evidence type="ECO:0000313" key="2">
    <source>
        <dbReference type="EMBL" id="MFC7178987.1"/>
    </source>
</evidence>
<keyword evidence="1" id="KW-1133">Transmembrane helix</keyword>
<dbReference type="Proteomes" id="UP001596435">
    <property type="component" value="Unassembled WGS sequence"/>
</dbReference>
<keyword evidence="3" id="KW-1185">Reference proteome</keyword>
<keyword evidence="1" id="KW-0812">Transmembrane</keyword>
<accession>A0ABW2FRE1</accession>
<evidence type="ECO:0000313" key="3">
    <source>
        <dbReference type="Proteomes" id="UP001596435"/>
    </source>
</evidence>
<feature type="transmembrane region" description="Helical" evidence="1">
    <location>
        <begin position="155"/>
        <end position="176"/>
    </location>
</feature>
<evidence type="ECO:0008006" key="4">
    <source>
        <dbReference type="Google" id="ProtNLM"/>
    </source>
</evidence>
<dbReference type="EMBL" id="JBHTAJ010000007">
    <property type="protein sequence ID" value="MFC7178987.1"/>
    <property type="molecule type" value="Genomic_DNA"/>
</dbReference>
<organism evidence="2 3">
    <name type="scientific">Kitasatospora paranensis</name>
    <dbReference type="NCBI Taxonomy" id="258053"/>
    <lineage>
        <taxon>Bacteria</taxon>
        <taxon>Bacillati</taxon>
        <taxon>Actinomycetota</taxon>
        <taxon>Actinomycetes</taxon>
        <taxon>Kitasatosporales</taxon>
        <taxon>Streptomycetaceae</taxon>
        <taxon>Kitasatospora</taxon>
    </lineage>
</organism>
<gene>
    <name evidence="2" type="ORF">ACFQMG_05340</name>
</gene>
<evidence type="ECO:0000256" key="1">
    <source>
        <dbReference type="SAM" id="Phobius"/>
    </source>
</evidence>
<proteinExistence type="predicted"/>
<dbReference type="RefSeq" id="WP_380230550.1">
    <property type="nucleotide sequence ID" value="NZ_JBHSVH010000002.1"/>
</dbReference>
<protein>
    <recommendedName>
        <fullName evidence="4">Integral membrane protein</fullName>
    </recommendedName>
</protein>
<sequence>MSTASAPQRRQVPRTPALRHLRCAAGLEHNPLCRHVDRARSRLVLAAVVALALSVAASTVVALVLLHGMRAGAAETARHRHQVTATTTAAPTGGAVQGVAAGAQAVWSYPAGHRDTGVIEVPNGAPVGADVRIWVDDSGAQAPAPSSAGELEVSASVYGLAAFCGMTAAAGGAYLLRRSGIERAAARGWEAEWTDVEPVWSRRSRPGGPADQ</sequence>
<dbReference type="PANTHER" id="PTHR42305:SF1">
    <property type="entry name" value="MEMBRANE PROTEIN RV1733C-RELATED"/>
    <property type="match status" value="1"/>
</dbReference>
<dbReference type="InterPro" id="IPR039708">
    <property type="entry name" value="MT1774/Rv1733c-like"/>
</dbReference>
<name>A0ABW2FRE1_9ACTN</name>
<feature type="transmembrane region" description="Helical" evidence="1">
    <location>
        <begin position="43"/>
        <end position="66"/>
    </location>
</feature>
<comment type="caution">
    <text evidence="2">The sequence shown here is derived from an EMBL/GenBank/DDBJ whole genome shotgun (WGS) entry which is preliminary data.</text>
</comment>
<keyword evidence="1" id="KW-0472">Membrane</keyword>